<dbReference type="AlphaFoldDB" id="A0A8E2F2S6"/>
<dbReference type="OrthoDB" id="412788at2759"/>
<keyword evidence="1" id="KW-0560">Oxidoreductase</keyword>
<proteinExistence type="inferred from homology"/>
<dbReference type="InterPro" id="IPR044053">
    <property type="entry name" value="AsaB-like"/>
</dbReference>
<evidence type="ECO:0000313" key="3">
    <source>
        <dbReference type="EMBL" id="OCL09233.1"/>
    </source>
</evidence>
<evidence type="ECO:0008006" key="5">
    <source>
        <dbReference type="Google" id="ProtNLM"/>
    </source>
</evidence>
<dbReference type="Proteomes" id="UP000250140">
    <property type="component" value="Unassembled WGS sequence"/>
</dbReference>
<accession>A0A8E2F2S6</accession>
<dbReference type="NCBIfam" id="NF041278">
    <property type="entry name" value="CmcJ_NvfI_EfuI"/>
    <property type="match status" value="1"/>
</dbReference>
<dbReference type="PANTHER" id="PTHR34598:SF3">
    <property type="entry name" value="OXIDOREDUCTASE AN1597"/>
    <property type="match status" value="1"/>
</dbReference>
<comment type="similarity">
    <text evidence="2">Belongs to the asaB hydroxylase/desaturase family.</text>
</comment>
<evidence type="ECO:0000313" key="4">
    <source>
        <dbReference type="Proteomes" id="UP000250140"/>
    </source>
</evidence>
<protein>
    <recommendedName>
        <fullName evidence="5">Methyltransferase</fullName>
    </recommendedName>
</protein>
<dbReference type="EMBL" id="KV749479">
    <property type="protein sequence ID" value="OCL09233.1"/>
    <property type="molecule type" value="Genomic_DNA"/>
</dbReference>
<dbReference type="PANTHER" id="PTHR34598">
    <property type="entry name" value="BLL6449 PROTEIN"/>
    <property type="match status" value="1"/>
</dbReference>
<reference evidence="3 4" key="1">
    <citation type="journal article" date="2016" name="Nat. Commun.">
        <title>Ectomycorrhizal ecology is imprinted in the genome of the dominant symbiotic fungus Cenococcum geophilum.</title>
        <authorList>
            <consortium name="DOE Joint Genome Institute"/>
            <person name="Peter M."/>
            <person name="Kohler A."/>
            <person name="Ohm R.A."/>
            <person name="Kuo A."/>
            <person name="Krutzmann J."/>
            <person name="Morin E."/>
            <person name="Arend M."/>
            <person name="Barry K.W."/>
            <person name="Binder M."/>
            <person name="Choi C."/>
            <person name="Clum A."/>
            <person name="Copeland A."/>
            <person name="Grisel N."/>
            <person name="Haridas S."/>
            <person name="Kipfer T."/>
            <person name="LaButti K."/>
            <person name="Lindquist E."/>
            <person name="Lipzen A."/>
            <person name="Maire R."/>
            <person name="Meier B."/>
            <person name="Mihaltcheva S."/>
            <person name="Molinier V."/>
            <person name="Murat C."/>
            <person name="Poggeler S."/>
            <person name="Quandt C.A."/>
            <person name="Sperisen C."/>
            <person name="Tritt A."/>
            <person name="Tisserant E."/>
            <person name="Crous P.W."/>
            <person name="Henrissat B."/>
            <person name="Nehls U."/>
            <person name="Egli S."/>
            <person name="Spatafora J.W."/>
            <person name="Grigoriev I.V."/>
            <person name="Martin F.M."/>
        </authorList>
    </citation>
    <scope>NUCLEOTIDE SEQUENCE [LARGE SCALE GENOMIC DNA]</scope>
    <source>
        <strain evidence="3 4">CBS 207.34</strain>
    </source>
</reference>
<name>A0A8E2F2S6_9PEZI</name>
<evidence type="ECO:0000256" key="1">
    <source>
        <dbReference type="ARBA" id="ARBA00023002"/>
    </source>
</evidence>
<sequence length="289" mass="33661">MLATLKFLSDLPLYDLEKPYELCGFPEVPQSDRSNCQFTDHNNIKLEDVRGQENKYSINDYGFAFVNHTSSLDLKAQYFEHQNRNDAVVNTYLKECIELVKREIGADRVVCIDWRLRRNFSERKTIYEDDPRYFAIPPASVMHCDFSEEGGREKLHVHLPSREVAESIRKGQRVQFFNVWRPLHPVDNAPLVLCDRRSVRRSDLLEADKVSPGLIERDSMLKYDTNQKWYWLSNQQPDEVTLFKSWDSCNDENIADCAPHGSAKIPVSECVSRPRESLEVRLIVLFNEG</sequence>
<evidence type="ECO:0000256" key="2">
    <source>
        <dbReference type="ARBA" id="ARBA00023604"/>
    </source>
</evidence>
<dbReference type="GO" id="GO:0016491">
    <property type="term" value="F:oxidoreductase activity"/>
    <property type="evidence" value="ECO:0007669"/>
    <property type="project" value="UniProtKB-KW"/>
</dbReference>
<gene>
    <name evidence="3" type="ORF">AOQ84DRAFT_404936</name>
</gene>
<keyword evidence="4" id="KW-1185">Reference proteome</keyword>
<organism evidence="3 4">
    <name type="scientific">Glonium stellatum</name>
    <dbReference type="NCBI Taxonomy" id="574774"/>
    <lineage>
        <taxon>Eukaryota</taxon>
        <taxon>Fungi</taxon>
        <taxon>Dikarya</taxon>
        <taxon>Ascomycota</taxon>
        <taxon>Pezizomycotina</taxon>
        <taxon>Dothideomycetes</taxon>
        <taxon>Pleosporomycetidae</taxon>
        <taxon>Gloniales</taxon>
        <taxon>Gloniaceae</taxon>
        <taxon>Glonium</taxon>
    </lineage>
</organism>